<dbReference type="SUPFAM" id="SSF51735">
    <property type="entry name" value="NAD(P)-binding Rossmann-fold domains"/>
    <property type="match status" value="1"/>
</dbReference>
<dbReference type="InterPro" id="IPR036291">
    <property type="entry name" value="NAD(P)-bd_dom_sf"/>
</dbReference>
<dbReference type="EMBL" id="ML996081">
    <property type="protein sequence ID" value="KAF2156824.1"/>
    <property type="molecule type" value="Genomic_DNA"/>
</dbReference>
<dbReference type="PANTHER" id="PTHR42760:SF37">
    <property type="entry name" value="CLAVALDEHYDE DEHYDROGENASE"/>
    <property type="match status" value="1"/>
</dbReference>
<evidence type="ECO:0000313" key="5">
    <source>
        <dbReference type="EMBL" id="KAF2156824.1"/>
    </source>
</evidence>
<evidence type="ECO:0000313" key="6">
    <source>
        <dbReference type="Proteomes" id="UP000799439"/>
    </source>
</evidence>
<evidence type="ECO:0000256" key="2">
    <source>
        <dbReference type="ARBA" id="ARBA00023002"/>
    </source>
</evidence>
<dbReference type="PANTHER" id="PTHR42760">
    <property type="entry name" value="SHORT-CHAIN DEHYDROGENASES/REDUCTASES FAMILY MEMBER"/>
    <property type="match status" value="1"/>
</dbReference>
<dbReference type="OrthoDB" id="1933717at2759"/>
<organism evidence="5 6">
    <name type="scientific">Myriangium duriaei CBS 260.36</name>
    <dbReference type="NCBI Taxonomy" id="1168546"/>
    <lineage>
        <taxon>Eukaryota</taxon>
        <taxon>Fungi</taxon>
        <taxon>Dikarya</taxon>
        <taxon>Ascomycota</taxon>
        <taxon>Pezizomycotina</taxon>
        <taxon>Dothideomycetes</taxon>
        <taxon>Dothideomycetidae</taxon>
        <taxon>Myriangiales</taxon>
        <taxon>Myriangiaceae</taxon>
        <taxon>Myriangium</taxon>
    </lineage>
</organism>
<evidence type="ECO:0000256" key="3">
    <source>
        <dbReference type="RuleBase" id="RU000363"/>
    </source>
</evidence>
<evidence type="ECO:0000259" key="4">
    <source>
        <dbReference type="SMART" id="SM00822"/>
    </source>
</evidence>
<name>A0A9P4MP31_9PEZI</name>
<accession>A0A9P4MP31</accession>
<dbReference type="Gene3D" id="3.40.50.720">
    <property type="entry name" value="NAD(P)-binding Rossmann-like Domain"/>
    <property type="match status" value="1"/>
</dbReference>
<comment type="similarity">
    <text evidence="1 3">Belongs to the short-chain dehydrogenases/reductases (SDR) family.</text>
</comment>
<comment type="caution">
    <text evidence="5">The sequence shown here is derived from an EMBL/GenBank/DDBJ whole genome shotgun (WGS) entry which is preliminary data.</text>
</comment>
<dbReference type="Pfam" id="PF00106">
    <property type="entry name" value="adh_short"/>
    <property type="match status" value="1"/>
</dbReference>
<dbReference type="PRINTS" id="PR00080">
    <property type="entry name" value="SDRFAMILY"/>
</dbReference>
<feature type="domain" description="Ketoreductase" evidence="4">
    <location>
        <begin position="35"/>
        <end position="229"/>
    </location>
</feature>
<dbReference type="InterPro" id="IPR002347">
    <property type="entry name" value="SDR_fam"/>
</dbReference>
<sequence length="297" mass="32616">MASSDFTRNAREFTPTYQTDTYPFISPNQFDLSGRAVLITGASRGIGLATALSYARAGAAKIAIAARSAPTNLVSELQSAATSASRRKPEVLPLAIDVTDPASIDAATKEVQSRFGRLDILINNAGYLETFTPVVESDPDEWWKTWTVNLRGVYLLSRAMIPLLLDTDGGLKTLLNTSSVGALNKRPGASAYQSTKFAVLRFTEFLDAEYSEKGLLAIAMHPGGVMTELSKNMPKHTHNTILTDKVELGADTTVWITAERREWLAARYVSVNWDMKELSAEKERIVKEDLLKMRLAV</sequence>
<keyword evidence="2" id="KW-0560">Oxidoreductase</keyword>
<dbReference type="CDD" id="cd05233">
    <property type="entry name" value="SDR_c"/>
    <property type="match status" value="1"/>
</dbReference>
<dbReference type="PRINTS" id="PR00081">
    <property type="entry name" value="GDHRDH"/>
</dbReference>
<dbReference type="SMART" id="SM00822">
    <property type="entry name" value="PKS_KR"/>
    <property type="match status" value="1"/>
</dbReference>
<evidence type="ECO:0000256" key="1">
    <source>
        <dbReference type="ARBA" id="ARBA00006484"/>
    </source>
</evidence>
<reference evidence="5" key="1">
    <citation type="journal article" date="2020" name="Stud. Mycol.">
        <title>101 Dothideomycetes genomes: a test case for predicting lifestyles and emergence of pathogens.</title>
        <authorList>
            <person name="Haridas S."/>
            <person name="Albert R."/>
            <person name="Binder M."/>
            <person name="Bloem J."/>
            <person name="Labutti K."/>
            <person name="Salamov A."/>
            <person name="Andreopoulos B."/>
            <person name="Baker S."/>
            <person name="Barry K."/>
            <person name="Bills G."/>
            <person name="Bluhm B."/>
            <person name="Cannon C."/>
            <person name="Castanera R."/>
            <person name="Culley D."/>
            <person name="Daum C."/>
            <person name="Ezra D."/>
            <person name="Gonzalez J."/>
            <person name="Henrissat B."/>
            <person name="Kuo A."/>
            <person name="Liang C."/>
            <person name="Lipzen A."/>
            <person name="Lutzoni F."/>
            <person name="Magnuson J."/>
            <person name="Mondo S."/>
            <person name="Nolan M."/>
            <person name="Ohm R."/>
            <person name="Pangilinan J."/>
            <person name="Park H.-J."/>
            <person name="Ramirez L."/>
            <person name="Alfaro M."/>
            <person name="Sun H."/>
            <person name="Tritt A."/>
            <person name="Yoshinaga Y."/>
            <person name="Zwiers L.-H."/>
            <person name="Turgeon B."/>
            <person name="Goodwin S."/>
            <person name="Spatafora J."/>
            <person name="Crous P."/>
            <person name="Grigoriev I."/>
        </authorList>
    </citation>
    <scope>NUCLEOTIDE SEQUENCE</scope>
    <source>
        <strain evidence="5">CBS 260.36</strain>
    </source>
</reference>
<proteinExistence type="inferred from homology"/>
<dbReference type="GO" id="GO:0016616">
    <property type="term" value="F:oxidoreductase activity, acting on the CH-OH group of donors, NAD or NADP as acceptor"/>
    <property type="evidence" value="ECO:0007669"/>
    <property type="project" value="UniProtKB-ARBA"/>
</dbReference>
<keyword evidence="6" id="KW-1185">Reference proteome</keyword>
<gene>
    <name evidence="5" type="ORF">K461DRAFT_234596</name>
</gene>
<dbReference type="Proteomes" id="UP000799439">
    <property type="component" value="Unassembled WGS sequence"/>
</dbReference>
<dbReference type="InterPro" id="IPR057326">
    <property type="entry name" value="KR_dom"/>
</dbReference>
<protein>
    <submittedName>
        <fullName evidence="5">Oxidoreductase</fullName>
    </submittedName>
</protein>
<dbReference type="AlphaFoldDB" id="A0A9P4MP31"/>